<protein>
    <submittedName>
        <fullName evidence="1">VAMP-like protein YKT62</fullName>
    </submittedName>
</protein>
<dbReference type="AlphaFoldDB" id="A0A0A9E6C4"/>
<reference evidence="1" key="1">
    <citation type="submission" date="2014-09" db="EMBL/GenBank/DDBJ databases">
        <authorList>
            <person name="Magalhaes I.L.F."/>
            <person name="Oliveira U."/>
            <person name="Santos F.R."/>
            <person name="Vidigal T.H.D.A."/>
            <person name="Brescovit A.D."/>
            <person name="Santos A.J."/>
        </authorList>
    </citation>
    <scope>NUCLEOTIDE SEQUENCE</scope>
    <source>
        <tissue evidence="1">Shoot tissue taken approximately 20 cm above the soil surface</tissue>
    </source>
</reference>
<name>A0A0A9E6C4_ARUDO</name>
<dbReference type="EMBL" id="GBRH01204440">
    <property type="protein sequence ID" value="JAD93455.1"/>
    <property type="molecule type" value="Transcribed_RNA"/>
</dbReference>
<reference evidence="1" key="2">
    <citation type="journal article" date="2015" name="Data Brief">
        <title>Shoot transcriptome of the giant reed, Arundo donax.</title>
        <authorList>
            <person name="Barrero R.A."/>
            <person name="Guerrero F.D."/>
            <person name="Moolhuijzen P."/>
            <person name="Goolsby J.A."/>
            <person name="Tidwell J."/>
            <person name="Bellgard S.E."/>
            <person name="Bellgard M.I."/>
        </authorList>
    </citation>
    <scope>NUCLEOTIDE SEQUENCE</scope>
    <source>
        <tissue evidence="1">Shoot tissue taken approximately 20 cm above the soil surface</tissue>
    </source>
</reference>
<accession>A0A0A9E6C4</accession>
<proteinExistence type="predicted"/>
<organism evidence="1">
    <name type="scientific">Arundo donax</name>
    <name type="common">Giant reed</name>
    <name type="synonym">Donax arundinaceus</name>
    <dbReference type="NCBI Taxonomy" id="35708"/>
    <lineage>
        <taxon>Eukaryota</taxon>
        <taxon>Viridiplantae</taxon>
        <taxon>Streptophyta</taxon>
        <taxon>Embryophyta</taxon>
        <taxon>Tracheophyta</taxon>
        <taxon>Spermatophyta</taxon>
        <taxon>Magnoliopsida</taxon>
        <taxon>Liliopsida</taxon>
        <taxon>Poales</taxon>
        <taxon>Poaceae</taxon>
        <taxon>PACMAD clade</taxon>
        <taxon>Arundinoideae</taxon>
        <taxon>Arundineae</taxon>
        <taxon>Arundo</taxon>
    </lineage>
</organism>
<evidence type="ECO:0000313" key="1">
    <source>
        <dbReference type="EMBL" id="JAD93455.1"/>
    </source>
</evidence>
<sequence length="39" mass="4212">MPPHKGHFCCTSGPCTLRAGRIDAGRAGCAAQRCGRRRR</sequence>